<gene>
    <name evidence="4" type="ORF">SAMN04490220_5438</name>
</gene>
<dbReference type="Pfam" id="PF23562">
    <property type="entry name" value="AMP-binding_C_3"/>
    <property type="match status" value="1"/>
</dbReference>
<evidence type="ECO:0000256" key="2">
    <source>
        <dbReference type="ARBA" id="ARBA00022840"/>
    </source>
</evidence>
<feature type="domain" description="AMP-dependent synthetase/ligase" evidence="3">
    <location>
        <begin position="29"/>
        <end position="444"/>
    </location>
</feature>
<dbReference type="InterPro" id="IPR042099">
    <property type="entry name" value="ANL_N_sf"/>
</dbReference>
<name>A0A1H5D9N5_RHOJO</name>
<dbReference type="PROSITE" id="PS00455">
    <property type="entry name" value="AMP_BINDING"/>
    <property type="match status" value="1"/>
</dbReference>
<evidence type="ECO:0000259" key="3">
    <source>
        <dbReference type="Pfam" id="PF00501"/>
    </source>
</evidence>
<dbReference type="PANTHER" id="PTHR43272:SF33">
    <property type="entry name" value="AMP-BINDING DOMAIN-CONTAINING PROTEIN-RELATED"/>
    <property type="match status" value="1"/>
</dbReference>
<sequence length="617" mass="66905">MAAQRASDEVIDRSKIENRAPSVAALFVDRVAHSPNREAFRYVDAQNPTTWTSVTWSEAGDRVRNLAAGLIVLGVQAEQRVALASATRYEWVLADLAVMCAGAATTTVYPTTTAGDVAYIVANSGSRVVFAEDDAQLAKLRDNRGDLSDVEKVVLIDGSPGDGDDWVITVQQLHDLGEELLAETPDAVHDRIEAIAPDDLATLIYTSGTTGRPKGVRLSHSAWTYEAAAIDATGILDADDLQYLWLPLSHVFGKVLLTLPLQIGFATAVDGRVDKIVENLAVVKPTFMGAAPRIFEKAYARILSTVREEGGPKEKIFDWAIGVGLRVSKAKQAGKGPSLLDSVQHAVADRLVYSTIRERFGGRLKFFISGSAALNRDVAQWFDAVGIVVLEGYGLSETSAASFVNRPSAYQFGSVGWPIPGTESRIAEDGEILIKGPGVMSGYHENADATAEALTDDGWFHTGDIGEIDDKGYLRITDRKKDMFKTSNGKYVAPSALAATFKGICPYVGEIIVDGEGKSYCVALISLDAESIGDWAKQHDLGGKSLAEIANAQETRNLIGGYVEELNAGLNRWEQVKKFQILERELTVENGEITPSMKLKRKVVMTNFSDELENLYN</sequence>
<dbReference type="GO" id="GO:0005524">
    <property type="term" value="F:ATP binding"/>
    <property type="evidence" value="ECO:0007669"/>
    <property type="project" value="UniProtKB-KW"/>
</dbReference>
<keyword evidence="2" id="KW-0067">ATP-binding</keyword>
<keyword evidence="1" id="KW-0547">Nucleotide-binding</keyword>
<dbReference type="Pfam" id="PF00501">
    <property type="entry name" value="AMP-binding"/>
    <property type="match status" value="1"/>
</dbReference>
<dbReference type="Proteomes" id="UP000183407">
    <property type="component" value="Unassembled WGS sequence"/>
</dbReference>
<reference evidence="5" key="1">
    <citation type="submission" date="2016-10" db="EMBL/GenBank/DDBJ databases">
        <authorList>
            <person name="Varghese N."/>
        </authorList>
    </citation>
    <scope>NUCLEOTIDE SEQUENCE [LARGE SCALE GENOMIC DNA]</scope>
    <source>
        <strain evidence="5">DSM 44719</strain>
    </source>
</reference>
<evidence type="ECO:0000313" key="4">
    <source>
        <dbReference type="EMBL" id="SED75488.1"/>
    </source>
</evidence>
<organism evidence="4 5">
    <name type="scientific">Rhodococcus jostii</name>
    <dbReference type="NCBI Taxonomy" id="132919"/>
    <lineage>
        <taxon>Bacteria</taxon>
        <taxon>Bacillati</taxon>
        <taxon>Actinomycetota</taxon>
        <taxon>Actinomycetes</taxon>
        <taxon>Mycobacteriales</taxon>
        <taxon>Nocardiaceae</taxon>
        <taxon>Rhodococcus</taxon>
    </lineage>
</organism>
<dbReference type="Gene3D" id="3.40.50.12780">
    <property type="entry name" value="N-terminal domain of ligase-like"/>
    <property type="match status" value="1"/>
</dbReference>
<dbReference type="InterPro" id="IPR020845">
    <property type="entry name" value="AMP-binding_CS"/>
</dbReference>
<protein>
    <submittedName>
        <fullName evidence="4">Long-chain acyl-CoA synthetase</fullName>
    </submittedName>
</protein>
<dbReference type="GO" id="GO:0016020">
    <property type="term" value="C:membrane"/>
    <property type="evidence" value="ECO:0007669"/>
    <property type="project" value="TreeGrafter"/>
</dbReference>
<proteinExistence type="predicted"/>
<dbReference type="AlphaFoldDB" id="A0A1H5D9N5"/>
<dbReference type="InterPro" id="IPR000873">
    <property type="entry name" value="AMP-dep_synth/lig_dom"/>
</dbReference>
<dbReference type="GO" id="GO:0004467">
    <property type="term" value="F:long-chain fatty acid-CoA ligase activity"/>
    <property type="evidence" value="ECO:0007669"/>
    <property type="project" value="TreeGrafter"/>
</dbReference>
<dbReference type="PANTHER" id="PTHR43272">
    <property type="entry name" value="LONG-CHAIN-FATTY-ACID--COA LIGASE"/>
    <property type="match status" value="1"/>
</dbReference>
<dbReference type="RefSeq" id="WP_073366215.1">
    <property type="nucleotide sequence ID" value="NZ_FNTL01000004.1"/>
</dbReference>
<dbReference type="OrthoDB" id="9803968at2"/>
<dbReference type="CDD" id="cd05907">
    <property type="entry name" value="VL_LC_FACS_like"/>
    <property type="match status" value="1"/>
</dbReference>
<dbReference type="SUPFAM" id="SSF56801">
    <property type="entry name" value="Acetyl-CoA synthetase-like"/>
    <property type="match status" value="1"/>
</dbReference>
<evidence type="ECO:0000313" key="5">
    <source>
        <dbReference type="Proteomes" id="UP000183407"/>
    </source>
</evidence>
<dbReference type="EMBL" id="FNTL01000004">
    <property type="protein sequence ID" value="SED75488.1"/>
    <property type="molecule type" value="Genomic_DNA"/>
</dbReference>
<evidence type="ECO:0000256" key="1">
    <source>
        <dbReference type="ARBA" id="ARBA00022741"/>
    </source>
</evidence>
<accession>A0A1H5D9N5</accession>